<evidence type="ECO:0000313" key="3">
    <source>
        <dbReference type="Proteomes" id="UP000672039"/>
    </source>
</evidence>
<dbReference type="Proteomes" id="UP000672039">
    <property type="component" value="Chromosome"/>
</dbReference>
<feature type="transmembrane region" description="Helical" evidence="1">
    <location>
        <begin position="12"/>
        <end position="32"/>
    </location>
</feature>
<organism evidence="2 3">
    <name type="scientific">Thiothrix litoralis</name>
    <dbReference type="NCBI Taxonomy" id="2891210"/>
    <lineage>
        <taxon>Bacteria</taxon>
        <taxon>Pseudomonadati</taxon>
        <taxon>Pseudomonadota</taxon>
        <taxon>Gammaproteobacteria</taxon>
        <taxon>Thiotrichales</taxon>
        <taxon>Thiotrichaceae</taxon>
        <taxon>Thiothrix</taxon>
    </lineage>
</organism>
<accession>A0ABX7WVX0</accession>
<evidence type="ECO:0000256" key="1">
    <source>
        <dbReference type="SAM" id="Phobius"/>
    </source>
</evidence>
<evidence type="ECO:0000313" key="2">
    <source>
        <dbReference type="EMBL" id="QTR46418.1"/>
    </source>
</evidence>
<keyword evidence="3" id="KW-1185">Reference proteome</keyword>
<dbReference type="EMBL" id="CP072801">
    <property type="protein sequence ID" value="QTR46418.1"/>
    <property type="molecule type" value="Genomic_DNA"/>
</dbReference>
<evidence type="ECO:0008006" key="4">
    <source>
        <dbReference type="Google" id="ProtNLM"/>
    </source>
</evidence>
<proteinExistence type="predicted"/>
<protein>
    <recommendedName>
        <fullName evidence="4">Acyltransferase 3 domain-containing protein</fullName>
    </recommendedName>
</protein>
<sequence>MKIYRDKSIYDILALTPIVWGWMFGVGIIIAKHYDIIEKFIPKFYLFLLPIFILIFTDLPGIFHSKGNELGLFYFLCYIGAIIWIAFGTKKIPLRFDISYGAYIWHMPIINLFLVMGWHEPLFALLLIIAISFTSWFFIEKPALRLKSVSLKPL</sequence>
<name>A0ABX7WVX0_9GAMM</name>
<keyword evidence="1" id="KW-1133">Transmembrane helix</keyword>
<dbReference type="RefSeq" id="WP_210222754.1">
    <property type="nucleotide sequence ID" value="NZ_CP072801.1"/>
</dbReference>
<feature type="transmembrane region" description="Helical" evidence="1">
    <location>
        <begin position="100"/>
        <end position="116"/>
    </location>
</feature>
<keyword evidence="1" id="KW-0472">Membrane</keyword>
<reference evidence="2 3" key="1">
    <citation type="submission" date="2021-04" db="EMBL/GenBank/DDBJ databases">
        <title>Genomics, taxonomy and metabolism of representatives of sulfur bacteria of the genus Thiothrix: Thiothrix fructosivorans QT, Thiothrix unzii A1T and three new species, Thiothrix subterranea sp. nov., Thiothrix litoralis sp. nov. and 'Candidatus Thiothrix anitrata' sp. nov.</title>
        <authorList>
            <person name="Ravin N.V."/>
            <person name="Smolyakov D."/>
            <person name="Rudenko T.S."/>
            <person name="Mardanov A.V."/>
            <person name="Beletsky A.V."/>
            <person name="Markov N.D."/>
            <person name="Fomenkov A.I."/>
            <person name="Roberts R.J."/>
            <person name="Karnachuk O.V."/>
            <person name="Novikov A."/>
            <person name="Grabovich M.Y."/>
        </authorList>
    </citation>
    <scope>NUCLEOTIDE SEQUENCE [LARGE SCALE GENOMIC DNA]</scope>
    <source>
        <strain evidence="2 3">AS</strain>
    </source>
</reference>
<feature type="transmembrane region" description="Helical" evidence="1">
    <location>
        <begin position="122"/>
        <end position="139"/>
    </location>
</feature>
<feature type="transmembrane region" description="Helical" evidence="1">
    <location>
        <begin position="70"/>
        <end position="88"/>
    </location>
</feature>
<gene>
    <name evidence="2" type="ORF">J9253_00180</name>
</gene>
<feature type="transmembrane region" description="Helical" evidence="1">
    <location>
        <begin position="44"/>
        <end position="64"/>
    </location>
</feature>
<keyword evidence="1" id="KW-0812">Transmembrane</keyword>